<reference evidence="2" key="1">
    <citation type="submission" date="2013-12" db="EMBL/GenBank/DDBJ databases">
        <title>The Genome Sequence of Aphanomyces astaci APO3.</title>
        <authorList>
            <consortium name="The Broad Institute Genomics Platform"/>
            <person name="Russ C."/>
            <person name="Tyler B."/>
            <person name="van West P."/>
            <person name="Dieguez-Uribeondo J."/>
            <person name="Young S.K."/>
            <person name="Zeng Q."/>
            <person name="Gargeya S."/>
            <person name="Fitzgerald M."/>
            <person name="Abouelleil A."/>
            <person name="Alvarado L."/>
            <person name="Chapman S.B."/>
            <person name="Gainer-Dewar J."/>
            <person name="Goldberg J."/>
            <person name="Griggs A."/>
            <person name="Gujja S."/>
            <person name="Hansen M."/>
            <person name="Howarth C."/>
            <person name="Imamovic A."/>
            <person name="Ireland A."/>
            <person name="Larimer J."/>
            <person name="McCowan C."/>
            <person name="Murphy C."/>
            <person name="Pearson M."/>
            <person name="Poon T.W."/>
            <person name="Priest M."/>
            <person name="Roberts A."/>
            <person name="Saif S."/>
            <person name="Shea T."/>
            <person name="Sykes S."/>
            <person name="Wortman J."/>
            <person name="Nusbaum C."/>
            <person name="Birren B."/>
        </authorList>
    </citation>
    <scope>NUCLEOTIDE SEQUENCE [LARGE SCALE GENOMIC DNA]</scope>
    <source>
        <strain evidence="2">APO3</strain>
    </source>
</reference>
<dbReference type="RefSeq" id="XP_009832766.1">
    <property type="nucleotide sequence ID" value="XM_009834464.1"/>
</dbReference>
<feature type="region of interest" description="Disordered" evidence="1">
    <location>
        <begin position="276"/>
        <end position="301"/>
    </location>
</feature>
<dbReference type="GeneID" id="20810545"/>
<feature type="compositionally biased region" description="Basic residues" evidence="1">
    <location>
        <begin position="225"/>
        <end position="246"/>
    </location>
</feature>
<accession>W4GEG3</accession>
<name>W4GEG3_APHAT</name>
<dbReference type="VEuPathDB" id="FungiDB:H257_08549"/>
<feature type="region of interest" description="Disordered" evidence="1">
    <location>
        <begin position="199"/>
        <end position="255"/>
    </location>
</feature>
<feature type="compositionally biased region" description="Basic and acidic residues" evidence="1">
    <location>
        <begin position="12"/>
        <end position="22"/>
    </location>
</feature>
<feature type="region of interest" description="Disordered" evidence="1">
    <location>
        <begin position="56"/>
        <end position="87"/>
    </location>
</feature>
<sequence>MADNTVELIADNDVKGGPERRSGRAPKKPSQSYEDILEREDIVRSVAKIDRASKLAEAHGNAEEGESIDVDLTKQGKSSKKRNRGEVEEGYVSLTMPKEISVVLNSYSPCVMCHELLGLDVLSHCLDCCKYFHTLCLKDTTIPLNCSSCELTRDAINANPSYKNNEVLGEYNEMGPAAAAKHLFEYRMTLLHRYAHPDLHKHSKSKTSSTPSQVLVAATPSKASPKGKRRPKGKASAKGRSHKRKAPSMATPAIHVDEIEQDEEEEEQDANSFFDQTSIPVELPTKPKQTNTPPTDTAESTAKFNDMEPQQAPLHRLRRGSGDFTSFGEDVVKMEATARTGEPSADMKDFGGSIDVDLVPPPHMALLTAPTPSPPPQVEDIPMLDNIMDDEQHAAVETETYESAWPAGMMFGDDAKEDDPDQTT</sequence>
<evidence type="ECO:0000256" key="1">
    <source>
        <dbReference type="SAM" id="MobiDB-lite"/>
    </source>
</evidence>
<feature type="compositionally biased region" description="Low complexity" evidence="1">
    <location>
        <begin position="284"/>
        <end position="297"/>
    </location>
</feature>
<proteinExistence type="predicted"/>
<dbReference type="OrthoDB" id="79768at2759"/>
<dbReference type="AlphaFoldDB" id="W4GEG3"/>
<feature type="compositionally biased region" description="Acidic residues" evidence="1">
    <location>
        <begin position="415"/>
        <end position="424"/>
    </location>
</feature>
<organism evidence="2">
    <name type="scientific">Aphanomyces astaci</name>
    <name type="common">Crayfish plague agent</name>
    <dbReference type="NCBI Taxonomy" id="112090"/>
    <lineage>
        <taxon>Eukaryota</taxon>
        <taxon>Sar</taxon>
        <taxon>Stramenopiles</taxon>
        <taxon>Oomycota</taxon>
        <taxon>Saprolegniomycetes</taxon>
        <taxon>Saprolegniales</taxon>
        <taxon>Verrucalvaceae</taxon>
        <taxon>Aphanomyces</taxon>
    </lineage>
</organism>
<gene>
    <name evidence="2" type="ORF">H257_08549</name>
</gene>
<dbReference type="CDD" id="cd16448">
    <property type="entry name" value="RING-H2"/>
    <property type="match status" value="1"/>
</dbReference>
<dbReference type="EMBL" id="KI913132">
    <property type="protein sequence ID" value="ETV77656.1"/>
    <property type="molecule type" value="Genomic_DNA"/>
</dbReference>
<protein>
    <submittedName>
        <fullName evidence="2">Uncharacterized protein</fullName>
    </submittedName>
</protein>
<feature type="region of interest" description="Disordered" evidence="1">
    <location>
        <begin position="1"/>
        <end position="34"/>
    </location>
</feature>
<feature type="region of interest" description="Disordered" evidence="1">
    <location>
        <begin position="401"/>
        <end position="424"/>
    </location>
</feature>
<evidence type="ECO:0000313" key="2">
    <source>
        <dbReference type="EMBL" id="ETV77656.1"/>
    </source>
</evidence>